<dbReference type="InterPro" id="IPR002893">
    <property type="entry name" value="Znf_MYND"/>
</dbReference>
<dbReference type="AlphaFoldDB" id="A0AAV7QH05"/>
<comment type="caution">
    <text evidence="12">The sequence shown here is derived from an EMBL/GenBank/DDBJ whole genome shotgun (WGS) entry which is preliminary data.</text>
</comment>
<dbReference type="InterPro" id="IPR050869">
    <property type="entry name" value="H3K4_H4K5_MeTrfase"/>
</dbReference>
<dbReference type="Gene3D" id="2.170.270.10">
    <property type="entry name" value="SET domain"/>
    <property type="match status" value="1"/>
</dbReference>
<dbReference type="GO" id="GO:0008270">
    <property type="term" value="F:zinc ion binding"/>
    <property type="evidence" value="ECO:0007669"/>
    <property type="project" value="UniProtKB-KW"/>
</dbReference>
<evidence type="ECO:0000256" key="1">
    <source>
        <dbReference type="ARBA" id="ARBA00012182"/>
    </source>
</evidence>
<evidence type="ECO:0000256" key="4">
    <source>
        <dbReference type="ARBA" id="ARBA00022691"/>
    </source>
</evidence>
<protein>
    <recommendedName>
        <fullName evidence="1">[histone H3]-lysine(4) N-trimethyltransferase</fullName>
        <ecNumber evidence="1">2.1.1.354</ecNumber>
    </recommendedName>
</protein>
<dbReference type="Gene3D" id="6.10.140.2220">
    <property type="match status" value="1"/>
</dbReference>
<accession>A0AAV7QH05</accession>
<organism evidence="12 13">
    <name type="scientific">Pleurodeles waltl</name>
    <name type="common">Iberian ribbed newt</name>
    <dbReference type="NCBI Taxonomy" id="8319"/>
    <lineage>
        <taxon>Eukaryota</taxon>
        <taxon>Metazoa</taxon>
        <taxon>Chordata</taxon>
        <taxon>Craniata</taxon>
        <taxon>Vertebrata</taxon>
        <taxon>Euteleostomi</taxon>
        <taxon>Amphibia</taxon>
        <taxon>Batrachia</taxon>
        <taxon>Caudata</taxon>
        <taxon>Salamandroidea</taxon>
        <taxon>Salamandridae</taxon>
        <taxon>Pleurodelinae</taxon>
        <taxon>Pleurodeles</taxon>
    </lineage>
</organism>
<dbReference type="InterPro" id="IPR001214">
    <property type="entry name" value="SET_dom"/>
</dbReference>
<keyword evidence="4" id="KW-0949">S-adenosyl-L-methionine</keyword>
<evidence type="ECO:0000259" key="10">
    <source>
        <dbReference type="PROSITE" id="PS50280"/>
    </source>
</evidence>
<dbReference type="EMBL" id="JANPWB010000010">
    <property type="protein sequence ID" value="KAJ1138364.1"/>
    <property type="molecule type" value="Genomic_DNA"/>
</dbReference>
<dbReference type="PROSITE" id="PS50280">
    <property type="entry name" value="SET"/>
    <property type="match status" value="1"/>
</dbReference>
<dbReference type="Pfam" id="PF00856">
    <property type="entry name" value="SET"/>
    <property type="match status" value="1"/>
</dbReference>
<keyword evidence="13" id="KW-1185">Reference proteome</keyword>
<reference evidence="12" key="1">
    <citation type="journal article" date="2022" name="bioRxiv">
        <title>Sequencing and chromosome-scale assembly of the giantPleurodeles waltlgenome.</title>
        <authorList>
            <person name="Brown T."/>
            <person name="Elewa A."/>
            <person name="Iarovenko S."/>
            <person name="Subramanian E."/>
            <person name="Araus A.J."/>
            <person name="Petzold A."/>
            <person name="Susuki M."/>
            <person name="Suzuki K.-i.T."/>
            <person name="Hayashi T."/>
            <person name="Toyoda A."/>
            <person name="Oliveira C."/>
            <person name="Osipova E."/>
            <person name="Leigh N.D."/>
            <person name="Simon A."/>
            <person name="Yun M.H."/>
        </authorList>
    </citation>
    <scope>NUCLEOTIDE SEQUENCE</scope>
    <source>
        <strain evidence="12">20211129_DDA</strain>
        <tissue evidence="12">Liver</tissue>
    </source>
</reference>
<evidence type="ECO:0000259" key="11">
    <source>
        <dbReference type="PROSITE" id="PS50865"/>
    </source>
</evidence>
<evidence type="ECO:0000256" key="6">
    <source>
        <dbReference type="ARBA" id="ARBA00022771"/>
    </source>
</evidence>
<gene>
    <name evidence="12" type="ORF">NDU88_004751</name>
</gene>
<comment type="catalytic activity">
    <reaction evidence="8">
        <text>L-lysyl(4)-[histone H3] + 3 S-adenosyl-L-methionine = N(6),N(6),N(6)-trimethyl-L-lysyl(4)-[histone H3] + 3 S-adenosyl-L-homocysteine + 3 H(+)</text>
        <dbReference type="Rhea" id="RHEA:60260"/>
        <dbReference type="Rhea" id="RHEA-COMP:15537"/>
        <dbReference type="Rhea" id="RHEA-COMP:15547"/>
        <dbReference type="ChEBI" id="CHEBI:15378"/>
        <dbReference type="ChEBI" id="CHEBI:29969"/>
        <dbReference type="ChEBI" id="CHEBI:57856"/>
        <dbReference type="ChEBI" id="CHEBI:59789"/>
        <dbReference type="ChEBI" id="CHEBI:61961"/>
        <dbReference type="EC" id="2.1.1.354"/>
    </reaction>
</comment>
<dbReference type="Gene3D" id="1.25.40.970">
    <property type="match status" value="1"/>
</dbReference>
<keyword evidence="7" id="KW-0862">Zinc</keyword>
<dbReference type="GO" id="GO:0140999">
    <property type="term" value="F:histone H3K4 trimethyltransferase activity"/>
    <property type="evidence" value="ECO:0007669"/>
    <property type="project" value="UniProtKB-EC"/>
</dbReference>
<dbReference type="PANTHER" id="PTHR12197:SF288">
    <property type="entry name" value="HISTONE-LYSINE N-METHYLTRANSFERASE SMYD3"/>
    <property type="match status" value="1"/>
</dbReference>
<proteinExistence type="predicted"/>
<dbReference type="GO" id="GO:0032259">
    <property type="term" value="P:methylation"/>
    <property type="evidence" value="ECO:0007669"/>
    <property type="project" value="UniProtKB-KW"/>
</dbReference>
<dbReference type="SUPFAM" id="SSF82199">
    <property type="entry name" value="SET domain"/>
    <property type="match status" value="1"/>
</dbReference>
<evidence type="ECO:0000313" key="13">
    <source>
        <dbReference type="Proteomes" id="UP001066276"/>
    </source>
</evidence>
<keyword evidence="3" id="KW-0808">Transferase</keyword>
<dbReference type="Gene3D" id="1.25.40.10">
    <property type="entry name" value="Tetratricopeptide repeat domain"/>
    <property type="match status" value="1"/>
</dbReference>
<evidence type="ECO:0000313" key="12">
    <source>
        <dbReference type="EMBL" id="KAJ1138364.1"/>
    </source>
</evidence>
<dbReference type="EC" id="2.1.1.354" evidence="1"/>
<dbReference type="PROSITE" id="PS50865">
    <property type="entry name" value="ZF_MYND_2"/>
    <property type="match status" value="1"/>
</dbReference>
<evidence type="ECO:0000256" key="7">
    <source>
        <dbReference type="ARBA" id="ARBA00022833"/>
    </source>
</evidence>
<dbReference type="PROSITE" id="PS01360">
    <property type="entry name" value="ZF_MYND_1"/>
    <property type="match status" value="1"/>
</dbReference>
<dbReference type="PANTHER" id="PTHR12197">
    <property type="entry name" value="HISTONE-LYSINE N-METHYLTRANSFERASE SMYD"/>
    <property type="match status" value="1"/>
</dbReference>
<dbReference type="GO" id="GO:0005634">
    <property type="term" value="C:nucleus"/>
    <property type="evidence" value="ECO:0007669"/>
    <property type="project" value="TreeGrafter"/>
</dbReference>
<evidence type="ECO:0000256" key="8">
    <source>
        <dbReference type="ARBA" id="ARBA00047571"/>
    </source>
</evidence>
<keyword evidence="5" id="KW-0479">Metal-binding</keyword>
<evidence type="ECO:0000256" key="5">
    <source>
        <dbReference type="ARBA" id="ARBA00022723"/>
    </source>
</evidence>
<evidence type="ECO:0000256" key="2">
    <source>
        <dbReference type="ARBA" id="ARBA00022603"/>
    </source>
</evidence>
<dbReference type="Pfam" id="PF01753">
    <property type="entry name" value="zf-MYND"/>
    <property type="match status" value="1"/>
</dbReference>
<evidence type="ECO:0000256" key="3">
    <source>
        <dbReference type="ARBA" id="ARBA00022679"/>
    </source>
</evidence>
<evidence type="ECO:0000256" key="9">
    <source>
        <dbReference type="PROSITE-ProRule" id="PRU00134"/>
    </source>
</evidence>
<dbReference type="Gene3D" id="1.10.220.160">
    <property type="match status" value="1"/>
</dbReference>
<sequence>MASKVEKFKSAGKGYGLRATSTVSPGEVLYVSEPFSYTVNETGRGLVCEFCLCTPDRLLQCSQCKFAKYCSKQCQRESWRDHKRECTFLKNPQFGTGILRLVGKIVFKILRKSSCPSEELYSVSDLEANLEKMSNENRIEFERYGMLLQHFLKDEIVSQLPAHIKPSDLFAKVSYNAMQIEDGAVLSVAIGLYPSMSLVNHSCDPNCVTLFMGRHVHLRAIKNIKAGDELTIQYTETMRPTEERQRELMRIYCFECDCHRCQTRDKDDKMLAGDKQASDETKALVSKVLELQESKKWKESLALCRDQLKRNSGRVPDENIYQLQILDYAMEACMALNLLDEALQIGYRTLAPYRLYASGVSRNGALKLMHLGFILYKKNKRQEAIKTLKEAFDVLRIFFGTDHLMTKDVLGILK</sequence>
<feature type="domain" description="MYND-type" evidence="11">
    <location>
        <begin position="48"/>
        <end position="86"/>
    </location>
</feature>
<name>A0AAV7QH05_PLEWA</name>
<keyword evidence="2" id="KW-0489">Methyltransferase</keyword>
<dbReference type="InterPro" id="IPR046341">
    <property type="entry name" value="SET_dom_sf"/>
</dbReference>
<feature type="domain" description="SET" evidence="10">
    <location>
        <begin position="3"/>
        <end position="235"/>
    </location>
</feature>
<dbReference type="Proteomes" id="UP001066276">
    <property type="component" value="Chromosome 6"/>
</dbReference>
<dbReference type="FunFam" id="2.170.270.10:FF:000013">
    <property type="entry name" value="Histone-lysine N-methyltransferase SMYD1 isoform 1"/>
    <property type="match status" value="1"/>
</dbReference>
<dbReference type="SMART" id="SM00317">
    <property type="entry name" value="SET"/>
    <property type="match status" value="1"/>
</dbReference>
<dbReference type="InterPro" id="IPR011990">
    <property type="entry name" value="TPR-like_helical_dom_sf"/>
</dbReference>
<keyword evidence="6 9" id="KW-0863">Zinc-finger</keyword>